<feature type="compositionally biased region" description="Low complexity" evidence="22">
    <location>
        <begin position="532"/>
        <end position="551"/>
    </location>
</feature>
<feature type="compositionally biased region" description="Low complexity" evidence="22">
    <location>
        <begin position="582"/>
        <end position="598"/>
    </location>
</feature>
<keyword evidence="27" id="KW-1185">Reference proteome</keyword>
<evidence type="ECO:0000256" key="7">
    <source>
        <dbReference type="ARBA" id="ARBA00022741"/>
    </source>
</evidence>
<dbReference type="SUPFAM" id="SSF54991">
    <property type="entry name" value="Anticodon-binding domain of PheRS"/>
    <property type="match status" value="1"/>
</dbReference>
<dbReference type="GO" id="GO:0000049">
    <property type="term" value="F:tRNA binding"/>
    <property type="evidence" value="ECO:0007669"/>
    <property type="project" value="InterPro"/>
</dbReference>
<comment type="subcellular location">
    <subcellularLocation>
        <location evidence="2">Mitochondrion matrix</location>
    </subcellularLocation>
    <subcellularLocation>
        <location evidence="1">Nucleus</location>
    </subcellularLocation>
</comment>
<comment type="function">
    <text evidence="20">Is responsible for the charging of tRNA(Phe) with phenylalanine in mitochondrial translation.</text>
</comment>
<dbReference type="PANTHER" id="PTHR47659:SF1">
    <property type="entry name" value="TRANSCRIPTION ACTIVATOR OF GLUCONEOGENESIS ERT1"/>
    <property type="match status" value="1"/>
</dbReference>
<dbReference type="GO" id="GO:0005759">
    <property type="term" value="C:mitochondrial matrix"/>
    <property type="evidence" value="ECO:0007669"/>
    <property type="project" value="UniProtKB-SubCell"/>
</dbReference>
<dbReference type="AlphaFoldDB" id="A0A9P6W4Q6"/>
<dbReference type="PANTHER" id="PTHR47659">
    <property type="entry name" value="ZN(II)2CYS6 TRANSCRIPTION FACTOR (EUROFUNG)-RELATED"/>
    <property type="match status" value="1"/>
</dbReference>
<dbReference type="InterPro" id="IPR000014">
    <property type="entry name" value="PAS"/>
</dbReference>
<feature type="region of interest" description="Disordered" evidence="22">
    <location>
        <begin position="870"/>
        <end position="938"/>
    </location>
</feature>
<evidence type="ECO:0000256" key="8">
    <source>
        <dbReference type="ARBA" id="ARBA00022833"/>
    </source>
</evidence>
<dbReference type="PROSITE" id="PS51447">
    <property type="entry name" value="FDX_ACB"/>
    <property type="match status" value="1"/>
</dbReference>
<dbReference type="GO" id="GO:0006432">
    <property type="term" value="P:phenylalanyl-tRNA aminoacylation"/>
    <property type="evidence" value="ECO:0007669"/>
    <property type="project" value="InterPro"/>
</dbReference>
<dbReference type="EMBL" id="PUHQ01000017">
    <property type="protein sequence ID" value="KAG0663899.1"/>
    <property type="molecule type" value="Genomic_DNA"/>
</dbReference>
<feature type="domain" description="Aminoacyl-transfer RNA synthetases class-II family profile" evidence="24">
    <location>
        <begin position="115"/>
        <end position="390"/>
    </location>
</feature>
<dbReference type="GO" id="GO:0009267">
    <property type="term" value="P:cellular response to starvation"/>
    <property type="evidence" value="ECO:0007669"/>
    <property type="project" value="TreeGrafter"/>
</dbReference>
<feature type="compositionally biased region" description="Polar residues" evidence="22">
    <location>
        <begin position="633"/>
        <end position="644"/>
    </location>
</feature>
<proteinExistence type="inferred from homology"/>
<comment type="catalytic activity">
    <reaction evidence="19">
        <text>tRNA(Phe) + L-phenylalanine + ATP = L-phenylalanyl-tRNA(Phe) + AMP + diphosphate + H(+)</text>
        <dbReference type="Rhea" id="RHEA:19413"/>
        <dbReference type="Rhea" id="RHEA-COMP:9668"/>
        <dbReference type="Rhea" id="RHEA-COMP:9699"/>
        <dbReference type="ChEBI" id="CHEBI:15378"/>
        <dbReference type="ChEBI" id="CHEBI:30616"/>
        <dbReference type="ChEBI" id="CHEBI:33019"/>
        <dbReference type="ChEBI" id="CHEBI:58095"/>
        <dbReference type="ChEBI" id="CHEBI:78442"/>
        <dbReference type="ChEBI" id="CHEBI:78531"/>
        <dbReference type="ChEBI" id="CHEBI:456215"/>
        <dbReference type="EC" id="6.1.1.20"/>
    </reaction>
</comment>
<dbReference type="GO" id="GO:0003700">
    <property type="term" value="F:DNA-binding transcription factor activity"/>
    <property type="evidence" value="ECO:0007669"/>
    <property type="project" value="TreeGrafter"/>
</dbReference>
<dbReference type="Gene3D" id="3.30.930.10">
    <property type="entry name" value="Bira Bifunctional Protein, Domain 2"/>
    <property type="match status" value="1"/>
</dbReference>
<dbReference type="PROSITE" id="PS50112">
    <property type="entry name" value="PAS"/>
    <property type="match status" value="1"/>
</dbReference>
<comment type="caution">
    <text evidence="26">The sequence shown here is derived from an EMBL/GenBank/DDBJ whole genome shotgun (WGS) entry which is preliminary data.</text>
</comment>
<dbReference type="FunFam" id="3.30.930.10:FF:000053">
    <property type="entry name" value="Phenylalanyl-tRNA synthetase mitochondrial"/>
    <property type="match status" value="1"/>
</dbReference>
<evidence type="ECO:0000256" key="5">
    <source>
        <dbReference type="ARBA" id="ARBA00022598"/>
    </source>
</evidence>
<reference evidence="26 27" key="1">
    <citation type="submission" date="2020-11" db="EMBL/GenBank/DDBJ databases">
        <title>Kefir isolates.</title>
        <authorList>
            <person name="Marcisauskas S."/>
            <person name="Kim Y."/>
            <person name="Blasche S."/>
        </authorList>
    </citation>
    <scope>NUCLEOTIDE SEQUENCE [LARGE SCALE GENOMIC DNA]</scope>
    <source>
        <strain evidence="26 27">KR</strain>
    </source>
</reference>
<keyword evidence="12" id="KW-0805">Transcription regulation</keyword>
<keyword evidence="8" id="KW-0862">Zinc</keyword>
<evidence type="ECO:0000256" key="10">
    <source>
        <dbReference type="ARBA" id="ARBA00022917"/>
    </source>
</evidence>
<evidence type="ECO:0000256" key="9">
    <source>
        <dbReference type="ARBA" id="ARBA00022840"/>
    </source>
</evidence>
<dbReference type="EC" id="6.1.1.20" evidence="4"/>
<gene>
    <name evidence="26" type="ORF">C6P46_002125</name>
</gene>
<keyword evidence="16" id="KW-0804">Transcription</keyword>
<evidence type="ECO:0000256" key="16">
    <source>
        <dbReference type="ARBA" id="ARBA00023163"/>
    </source>
</evidence>
<keyword evidence="17" id="KW-0539">Nucleus</keyword>
<evidence type="ECO:0000256" key="3">
    <source>
        <dbReference type="ARBA" id="ARBA00008226"/>
    </source>
</evidence>
<dbReference type="Proteomes" id="UP000777482">
    <property type="component" value="Unassembled WGS sequence"/>
</dbReference>
<dbReference type="SMART" id="SM00896">
    <property type="entry name" value="FDX-ACB"/>
    <property type="match status" value="1"/>
</dbReference>
<evidence type="ECO:0000259" key="23">
    <source>
        <dbReference type="PROSITE" id="PS50112"/>
    </source>
</evidence>
<keyword evidence="11" id="KW-0809">Transit peptide</keyword>
<evidence type="ECO:0000256" key="21">
    <source>
        <dbReference type="ARBA" id="ARBA00073229"/>
    </source>
</evidence>
<evidence type="ECO:0000256" key="11">
    <source>
        <dbReference type="ARBA" id="ARBA00022946"/>
    </source>
</evidence>
<dbReference type="PROSITE" id="PS50862">
    <property type="entry name" value="AA_TRNA_LIGASE_II"/>
    <property type="match status" value="1"/>
</dbReference>
<keyword evidence="15" id="KW-0030">Aminoacyl-tRNA synthetase</keyword>
<dbReference type="OrthoDB" id="4457at2759"/>
<keyword evidence="13" id="KW-0238">DNA-binding</keyword>
<dbReference type="InterPro" id="IPR056751">
    <property type="entry name" value="PAS_13"/>
</dbReference>
<evidence type="ECO:0000313" key="26">
    <source>
        <dbReference type="EMBL" id="KAG0663899.1"/>
    </source>
</evidence>
<evidence type="ECO:0000313" key="27">
    <source>
        <dbReference type="Proteomes" id="UP000777482"/>
    </source>
</evidence>
<evidence type="ECO:0000256" key="18">
    <source>
        <dbReference type="ARBA" id="ARBA00031194"/>
    </source>
</evidence>
<evidence type="ECO:0000256" key="17">
    <source>
        <dbReference type="ARBA" id="ARBA00023242"/>
    </source>
</evidence>
<evidence type="ECO:0000256" key="12">
    <source>
        <dbReference type="ARBA" id="ARBA00023015"/>
    </source>
</evidence>
<evidence type="ECO:0000256" key="19">
    <source>
        <dbReference type="ARBA" id="ARBA00049255"/>
    </source>
</evidence>
<name>A0A9P6W4Q6_RHOMI</name>
<dbReference type="GO" id="GO:0004826">
    <property type="term" value="F:phenylalanine-tRNA ligase activity"/>
    <property type="evidence" value="ECO:0007669"/>
    <property type="project" value="UniProtKB-EC"/>
</dbReference>
<dbReference type="GO" id="GO:0046872">
    <property type="term" value="F:metal ion binding"/>
    <property type="evidence" value="ECO:0007669"/>
    <property type="project" value="UniProtKB-KW"/>
</dbReference>
<evidence type="ECO:0000256" key="20">
    <source>
        <dbReference type="ARBA" id="ARBA00057761"/>
    </source>
</evidence>
<feature type="domain" description="FDX-ACB" evidence="25">
    <location>
        <begin position="392"/>
        <end position="501"/>
    </location>
</feature>
<dbReference type="Pfam" id="PF03147">
    <property type="entry name" value="FDX-ACB"/>
    <property type="match status" value="1"/>
</dbReference>
<accession>A0A9P6W4Q6</accession>
<dbReference type="CDD" id="cd00130">
    <property type="entry name" value="PAS"/>
    <property type="match status" value="1"/>
</dbReference>
<evidence type="ECO:0000256" key="4">
    <source>
        <dbReference type="ARBA" id="ARBA00012814"/>
    </source>
</evidence>
<dbReference type="InterPro" id="IPR036690">
    <property type="entry name" value="Fdx_antiC-bd_sf"/>
</dbReference>
<dbReference type="SUPFAM" id="SSF55785">
    <property type="entry name" value="PYP-like sensor domain (PAS domain)"/>
    <property type="match status" value="1"/>
</dbReference>
<evidence type="ECO:0000256" key="2">
    <source>
        <dbReference type="ARBA" id="ARBA00004305"/>
    </source>
</evidence>
<dbReference type="InterPro" id="IPR045864">
    <property type="entry name" value="aa-tRNA-synth_II/BPL/LPL"/>
</dbReference>
<dbReference type="InterPro" id="IPR002319">
    <property type="entry name" value="Phenylalanyl-tRNA_Synthase"/>
</dbReference>
<feature type="compositionally biased region" description="Low complexity" evidence="22">
    <location>
        <begin position="653"/>
        <end position="666"/>
    </location>
</feature>
<dbReference type="InterPro" id="IPR035965">
    <property type="entry name" value="PAS-like_dom_sf"/>
</dbReference>
<dbReference type="FunFam" id="3.30.70.380:FF:000002">
    <property type="entry name" value="phenylalanine--tRNA ligase, mitochondrial"/>
    <property type="match status" value="1"/>
</dbReference>
<dbReference type="GO" id="GO:0000977">
    <property type="term" value="F:RNA polymerase II transcription regulatory region sequence-specific DNA binding"/>
    <property type="evidence" value="ECO:0007669"/>
    <property type="project" value="TreeGrafter"/>
</dbReference>
<keyword evidence="14" id="KW-0496">Mitochondrion</keyword>
<evidence type="ECO:0000259" key="25">
    <source>
        <dbReference type="PROSITE" id="PS51447"/>
    </source>
</evidence>
<evidence type="ECO:0000256" key="15">
    <source>
        <dbReference type="ARBA" id="ARBA00023146"/>
    </source>
</evidence>
<feature type="region of interest" description="Disordered" evidence="22">
    <location>
        <begin position="582"/>
        <end position="762"/>
    </location>
</feature>
<organism evidence="26 27">
    <name type="scientific">Rhodotorula mucilaginosa</name>
    <name type="common">Yeast</name>
    <name type="synonym">Rhodotorula rubra</name>
    <dbReference type="NCBI Taxonomy" id="5537"/>
    <lineage>
        <taxon>Eukaryota</taxon>
        <taxon>Fungi</taxon>
        <taxon>Dikarya</taxon>
        <taxon>Basidiomycota</taxon>
        <taxon>Pucciniomycotina</taxon>
        <taxon>Microbotryomycetes</taxon>
        <taxon>Sporidiobolales</taxon>
        <taxon>Sporidiobolaceae</taxon>
        <taxon>Rhodotorula</taxon>
    </lineage>
</organism>
<dbReference type="Pfam" id="PF01409">
    <property type="entry name" value="tRNA-synt_2d"/>
    <property type="match status" value="2"/>
</dbReference>
<keyword evidence="5" id="KW-0436">Ligase</keyword>
<keyword evidence="7" id="KW-0547">Nucleotide-binding</keyword>
<evidence type="ECO:0000259" key="24">
    <source>
        <dbReference type="PROSITE" id="PS50862"/>
    </source>
</evidence>
<keyword evidence="10" id="KW-0648">Protein biosynthesis</keyword>
<evidence type="ECO:0000256" key="1">
    <source>
        <dbReference type="ARBA" id="ARBA00004123"/>
    </source>
</evidence>
<dbReference type="InterPro" id="IPR050335">
    <property type="entry name" value="ERT1_acuK_gluconeogen_tf"/>
</dbReference>
<feature type="compositionally biased region" description="Low complexity" evidence="22">
    <location>
        <begin position="918"/>
        <end position="933"/>
    </location>
</feature>
<dbReference type="NCBIfam" id="TIGR00469">
    <property type="entry name" value="pheS_mito"/>
    <property type="match status" value="1"/>
</dbReference>
<dbReference type="CDD" id="cd00496">
    <property type="entry name" value="PheRS_alpha_core"/>
    <property type="match status" value="1"/>
</dbReference>
<dbReference type="SUPFAM" id="SSF55681">
    <property type="entry name" value="Class II aaRS and biotin synthetases"/>
    <property type="match status" value="1"/>
</dbReference>
<dbReference type="GO" id="GO:0005524">
    <property type="term" value="F:ATP binding"/>
    <property type="evidence" value="ECO:0007669"/>
    <property type="project" value="UniProtKB-KW"/>
</dbReference>
<evidence type="ECO:0000256" key="14">
    <source>
        <dbReference type="ARBA" id="ARBA00023128"/>
    </source>
</evidence>
<evidence type="ECO:0000256" key="22">
    <source>
        <dbReference type="SAM" id="MobiDB-lite"/>
    </source>
</evidence>
<dbReference type="InterPro" id="IPR006195">
    <property type="entry name" value="aa-tRNA-synth_II"/>
</dbReference>
<comment type="similarity">
    <text evidence="3">Belongs to the class-II aminoacyl-tRNA synthetase family.</text>
</comment>
<feature type="domain" description="PAS" evidence="23">
    <location>
        <begin position="1010"/>
        <end position="1082"/>
    </location>
</feature>
<dbReference type="GO" id="GO:0005634">
    <property type="term" value="C:nucleus"/>
    <property type="evidence" value="ECO:0007669"/>
    <property type="project" value="UniProtKB-SubCell"/>
</dbReference>
<dbReference type="InterPro" id="IPR005121">
    <property type="entry name" value="Fdx_antiC-bd"/>
</dbReference>
<evidence type="ECO:0000256" key="6">
    <source>
        <dbReference type="ARBA" id="ARBA00022723"/>
    </source>
</evidence>
<keyword evidence="6" id="KW-0479">Metal-binding</keyword>
<dbReference type="Gene3D" id="3.30.70.380">
    <property type="entry name" value="Ferrodoxin-fold anticodon-binding domain"/>
    <property type="match status" value="1"/>
</dbReference>
<protein>
    <recommendedName>
        <fullName evidence="21">Phenylalanine--tRNA ligase, mitochondrial</fullName>
        <ecNumber evidence="4">6.1.1.20</ecNumber>
    </recommendedName>
    <alternativeName>
        <fullName evidence="18">Phenylalanyl-tRNA synthetase</fullName>
    </alternativeName>
</protein>
<sequence length="1107" mass="119458">MLATRLTAGATRRSAALCTCNASRQAPRAAAPPRTTGSLKVRRHSSLIGSQRTNGSHSAQTWLRRYSTRRDNAAEPLVVEGKSYPRDEFTNVTPTILSKLPRQLHLQASHPIGILRRQIESHFNSFEHLNSLSPIVTVQQNFDDLGFPPDHPGRALTDSYYLNKEYMLRTHTSAHEVESFRKGLDRFLLSADVYRRDEIDRSHYPVFHQMEGCNVVDPNEGGIERLERENAEMKAALSAANIIIDDPTGTETATNPYQPQHDPRVAKIIAEHLKNSLNGLVLKLFGPNAAKAGEPLQVRWIEATFPWTAPSYEVEVLFNGKWLEILGCGVVKQDALARSGVPHKQGWAFGLGLERIAMVLFSIPDIRLFWSQDERFLSQFRENEISTFKPYSKYPECYKDLAFWLPERGGAAAATVGKEWHENDFMEVVRDEAGDLVEGVQLIDEFTHPKSKRQSRCYRFTYRSMDRSLSNEEVNLIQERLVDRVTKEMQVEPTGEGTNRRLTIGLAAFDAPVPGLWFASTVHHRTSERPNTSAHATAALHSSHGMNSSSSFRGGGGDVSVAGAETHNNSFFTSNQHAASYPTASTSTTAAAPQPRSTQVFLPPLPPTRSTSTGGGDLGVGGATLLSDEETNASDSPAASTSYVTPAAVPAGSRPRAARQSSVASSVETGSGQKGKGKAKDGGAKKKATGGGGGGGVKRKQQIGPDGKPLPKKKKAGRACAAGSVGGPGGTPSPAGAVGEPLSNEQLDSGYFQESPLPQQDQQVDHSLLAGTQSQPQPQSQPFFDFPSPLATTSAAPNTSDFTAAANADPSSYLSFATSSLLGDSTQFGSEAAGFEYAILNAMLNGNGFAVDTNATSSLLSGPSGPSGILAGVGRTGDSDPMLLGSSSGGGGDGGPSSSDNPFSLNDSSLFGPPPTDSNGPTAANSSSSSKRPGGSGALTAEEVYRNVTKPYPYAQSYHYLVKHLKERFDKNDILRIIRALATFRPSLIALQMPLTEEDETFVERTFQRTLVELNKLISFSGTPTVVWRRTGEICLVGTEFCLLTGWKREELVGKKYIFELFDTSSVVEYYESFAKHAFESTATSITMQDLFSCPFLVIGSFLPILV</sequence>
<feature type="compositionally biased region" description="Gly residues" evidence="22">
    <location>
        <begin position="613"/>
        <end position="622"/>
    </location>
</feature>
<evidence type="ECO:0000256" key="13">
    <source>
        <dbReference type="ARBA" id="ARBA00023125"/>
    </source>
</evidence>
<feature type="region of interest" description="Disordered" evidence="22">
    <location>
        <begin position="527"/>
        <end position="561"/>
    </location>
</feature>
<keyword evidence="9" id="KW-0067">ATP-binding</keyword>
<dbReference type="InterPro" id="IPR004530">
    <property type="entry name" value="Phe-tRNA-synth_IIc_mito"/>
</dbReference>
<dbReference type="Pfam" id="PF24990">
    <property type="entry name" value="PAS_13"/>
    <property type="match status" value="1"/>
</dbReference>